<dbReference type="PROSITE" id="PS50222">
    <property type="entry name" value="EF_HAND_2"/>
    <property type="match status" value="1"/>
</dbReference>
<evidence type="ECO:0000259" key="2">
    <source>
        <dbReference type="PROSITE" id="PS50222"/>
    </source>
</evidence>
<feature type="region of interest" description="Disordered" evidence="1">
    <location>
        <begin position="1"/>
        <end position="93"/>
    </location>
</feature>
<dbReference type="InterPro" id="IPR002048">
    <property type="entry name" value="EF_hand_dom"/>
</dbReference>
<feature type="region of interest" description="Disordered" evidence="1">
    <location>
        <begin position="221"/>
        <end position="244"/>
    </location>
</feature>
<dbReference type="EMBL" id="UOEH01000533">
    <property type="protein sequence ID" value="VAW06630.1"/>
    <property type="molecule type" value="Genomic_DNA"/>
</dbReference>
<accession>A0A3B0SQ91</accession>
<dbReference type="AlphaFoldDB" id="A0A3B0SQ91"/>
<proteinExistence type="predicted"/>
<evidence type="ECO:0000256" key="1">
    <source>
        <dbReference type="SAM" id="MobiDB-lite"/>
    </source>
</evidence>
<reference evidence="3" key="1">
    <citation type="submission" date="2018-06" db="EMBL/GenBank/DDBJ databases">
        <authorList>
            <person name="Zhirakovskaya E."/>
        </authorList>
    </citation>
    <scope>NUCLEOTIDE SEQUENCE</scope>
</reference>
<feature type="domain" description="EF-hand" evidence="2">
    <location>
        <begin position="249"/>
        <end position="265"/>
    </location>
</feature>
<organism evidence="3">
    <name type="scientific">hydrothermal vent metagenome</name>
    <dbReference type="NCBI Taxonomy" id="652676"/>
    <lineage>
        <taxon>unclassified sequences</taxon>
        <taxon>metagenomes</taxon>
        <taxon>ecological metagenomes</taxon>
    </lineage>
</organism>
<evidence type="ECO:0000313" key="3">
    <source>
        <dbReference type="EMBL" id="VAW06630.1"/>
    </source>
</evidence>
<name>A0A3B0SQ91_9ZZZZ</name>
<protein>
    <recommendedName>
        <fullName evidence="2">EF-hand domain-containing protein</fullName>
    </recommendedName>
</protein>
<feature type="compositionally biased region" description="Acidic residues" evidence="1">
    <location>
        <begin position="33"/>
        <end position="78"/>
    </location>
</feature>
<sequence length="265" mass="29144">MPTPQEDAVDQAPVEDDPEPLLAVEPERRQEAGLDEFLGDDDDDGEDNAGDDGADDEGADEGADNQPEDERLAEDEPDQQPQNDDIFDQAPSFSGRRFVRPLVQLPLGEAPIDTGSSGVVAIFCPEEFDDKDKAAECAGRRELFSGWRPGDSGEDYSRAVKLLRDARKGGRTGPELDKLIGRKSARRLEDQRRIEQLRDFRRDVPGGAAIVEGLDDNILGGVKSNRPDIGPSTPQPGWTLREDPDLTLKDIEELEKALKEADKNK</sequence>
<feature type="compositionally biased region" description="Acidic residues" evidence="1">
    <location>
        <begin position="7"/>
        <end position="19"/>
    </location>
</feature>
<dbReference type="GO" id="GO:0005509">
    <property type="term" value="F:calcium ion binding"/>
    <property type="evidence" value="ECO:0007669"/>
    <property type="project" value="InterPro"/>
</dbReference>
<gene>
    <name evidence="3" type="ORF">MNBD_ALPHA05-2335</name>
</gene>